<dbReference type="OrthoDB" id="1411575at2759"/>
<proteinExistence type="predicted"/>
<protein>
    <recommendedName>
        <fullName evidence="1">FBD domain-containing protein</fullName>
    </recommendedName>
</protein>
<organism evidence="2 3">
    <name type="scientific">Trifolium subterraneum</name>
    <name type="common">Subterranean clover</name>
    <dbReference type="NCBI Taxonomy" id="3900"/>
    <lineage>
        <taxon>Eukaryota</taxon>
        <taxon>Viridiplantae</taxon>
        <taxon>Streptophyta</taxon>
        <taxon>Embryophyta</taxon>
        <taxon>Tracheophyta</taxon>
        <taxon>Spermatophyta</taxon>
        <taxon>Magnoliopsida</taxon>
        <taxon>eudicotyledons</taxon>
        <taxon>Gunneridae</taxon>
        <taxon>Pentapetalae</taxon>
        <taxon>rosids</taxon>
        <taxon>fabids</taxon>
        <taxon>Fabales</taxon>
        <taxon>Fabaceae</taxon>
        <taxon>Papilionoideae</taxon>
        <taxon>50 kb inversion clade</taxon>
        <taxon>NPAAA clade</taxon>
        <taxon>Hologalegina</taxon>
        <taxon>IRL clade</taxon>
        <taxon>Trifolieae</taxon>
        <taxon>Trifolium</taxon>
    </lineage>
</organism>
<dbReference type="AlphaFoldDB" id="A0A2Z6M339"/>
<dbReference type="Gene3D" id="3.80.10.10">
    <property type="entry name" value="Ribonuclease Inhibitor"/>
    <property type="match status" value="1"/>
</dbReference>
<dbReference type="InterPro" id="IPR055411">
    <property type="entry name" value="LRR_FXL15/At3g58940/PEG3-like"/>
</dbReference>
<dbReference type="PANTHER" id="PTHR34145">
    <property type="entry name" value="OS02G0105600 PROTEIN"/>
    <property type="match status" value="1"/>
</dbReference>
<name>A0A2Z6M339_TRISU</name>
<sequence>MFKFVDREDLVSDSADIDRWILHLTRGSIKELVLKVYTEEKYKIPWCLFSCRSLHRLKLKWCWLEPPVMFEGFRNMKSIDIMLVTVAQKAFENLISNCPLLEELKLTEVDGLGQINIHAPNLKLFEIVGEFDGISFDNTLQLAKIVIISLSALNSESNQSRLHGRSSNMLKFFDHQPHIESLKIGCFFLKYLAAGVLPVKLPTPCIDLSFLSLSIDFYDSKEISAALCILKSSPNLRKLEILARRFVVHTFTLPTYCWEDIFSGPVMPFQVRHVKIHGNGITGTKSELDFIKYLLLYSPVLEKMIVKPAAIANFIPKLMKALLRFKRASVEAEIIWEDPFENGE</sequence>
<dbReference type="Pfam" id="PF24758">
    <property type="entry name" value="LRR_At5g56370"/>
    <property type="match status" value="1"/>
</dbReference>
<accession>A0A2Z6M339</accession>
<dbReference type="PANTHER" id="PTHR34145:SF28">
    <property type="entry name" value="F-BOX DOMAIN-CONTAINING PROTEIN"/>
    <property type="match status" value="1"/>
</dbReference>
<dbReference type="InterPro" id="IPR032675">
    <property type="entry name" value="LRR_dom_sf"/>
</dbReference>
<evidence type="ECO:0000313" key="3">
    <source>
        <dbReference type="Proteomes" id="UP000242715"/>
    </source>
</evidence>
<reference evidence="3" key="1">
    <citation type="journal article" date="2017" name="Front. Plant Sci.">
        <title>Climate Clever Clovers: New Paradigm to Reduce the Environmental Footprint of Ruminants by Breeding Low Methanogenic Forages Utilizing Haplotype Variation.</title>
        <authorList>
            <person name="Kaur P."/>
            <person name="Appels R."/>
            <person name="Bayer P.E."/>
            <person name="Keeble-Gagnere G."/>
            <person name="Wang J."/>
            <person name="Hirakawa H."/>
            <person name="Shirasawa K."/>
            <person name="Vercoe P."/>
            <person name="Stefanova K."/>
            <person name="Durmic Z."/>
            <person name="Nichols P."/>
            <person name="Revell C."/>
            <person name="Isobe S.N."/>
            <person name="Edwards D."/>
            <person name="Erskine W."/>
        </authorList>
    </citation>
    <scope>NUCLEOTIDE SEQUENCE [LARGE SCALE GENOMIC DNA]</scope>
    <source>
        <strain evidence="3">cv. Daliak</strain>
    </source>
</reference>
<evidence type="ECO:0000259" key="1">
    <source>
        <dbReference type="SMART" id="SM00579"/>
    </source>
</evidence>
<evidence type="ECO:0000313" key="2">
    <source>
        <dbReference type="EMBL" id="GAU26964.1"/>
    </source>
</evidence>
<dbReference type="InterPro" id="IPR053772">
    <property type="entry name" value="At1g61320/At1g61330-like"/>
</dbReference>
<keyword evidence="3" id="KW-1185">Reference proteome</keyword>
<dbReference type="SMART" id="SM00579">
    <property type="entry name" value="FBD"/>
    <property type="match status" value="1"/>
</dbReference>
<dbReference type="EMBL" id="DF973344">
    <property type="protein sequence ID" value="GAU26964.1"/>
    <property type="molecule type" value="Genomic_DNA"/>
</dbReference>
<dbReference type="Proteomes" id="UP000242715">
    <property type="component" value="Unassembled WGS sequence"/>
</dbReference>
<dbReference type="SUPFAM" id="SSF52047">
    <property type="entry name" value="RNI-like"/>
    <property type="match status" value="1"/>
</dbReference>
<feature type="domain" description="FBD" evidence="1">
    <location>
        <begin position="265"/>
        <end position="337"/>
    </location>
</feature>
<dbReference type="InterPro" id="IPR006566">
    <property type="entry name" value="FBD"/>
</dbReference>
<gene>
    <name evidence="2" type="ORF">TSUD_06360</name>
</gene>